<reference evidence="1 2" key="2">
    <citation type="journal article" date="2022" name="Mol. Ecol. Resour.">
        <title>The genomes of chicory, endive, great burdock and yacon provide insights into Asteraceae paleo-polyploidization history and plant inulin production.</title>
        <authorList>
            <person name="Fan W."/>
            <person name="Wang S."/>
            <person name="Wang H."/>
            <person name="Wang A."/>
            <person name="Jiang F."/>
            <person name="Liu H."/>
            <person name="Zhao H."/>
            <person name="Xu D."/>
            <person name="Zhang Y."/>
        </authorList>
    </citation>
    <scope>NUCLEOTIDE SEQUENCE [LARGE SCALE GENOMIC DNA]</scope>
    <source>
        <strain evidence="2">cv. Yunnan</strain>
        <tissue evidence="1">Leaves</tissue>
    </source>
</reference>
<proteinExistence type="predicted"/>
<evidence type="ECO:0000313" key="1">
    <source>
        <dbReference type="EMBL" id="KAI3827125.1"/>
    </source>
</evidence>
<organism evidence="1 2">
    <name type="scientific">Smallanthus sonchifolius</name>
    <dbReference type="NCBI Taxonomy" id="185202"/>
    <lineage>
        <taxon>Eukaryota</taxon>
        <taxon>Viridiplantae</taxon>
        <taxon>Streptophyta</taxon>
        <taxon>Embryophyta</taxon>
        <taxon>Tracheophyta</taxon>
        <taxon>Spermatophyta</taxon>
        <taxon>Magnoliopsida</taxon>
        <taxon>eudicotyledons</taxon>
        <taxon>Gunneridae</taxon>
        <taxon>Pentapetalae</taxon>
        <taxon>asterids</taxon>
        <taxon>campanulids</taxon>
        <taxon>Asterales</taxon>
        <taxon>Asteraceae</taxon>
        <taxon>Asteroideae</taxon>
        <taxon>Heliantheae alliance</taxon>
        <taxon>Millerieae</taxon>
        <taxon>Smallanthus</taxon>
    </lineage>
</organism>
<dbReference type="EMBL" id="CM042018">
    <property type="protein sequence ID" value="KAI3827125.1"/>
    <property type="molecule type" value="Genomic_DNA"/>
</dbReference>
<sequence length="115" mass="12647">MVSPEKIILSKVSDSRVIDLWNGNSGSGGDSGTVLLFLYPPITRVASLIAEVGGGSSNVREVWKLRFNCHHKDQSMMKSISSSHQYLLLKGSNSTIGLIQPRTFTRTRSSRIPDK</sequence>
<keyword evidence="2" id="KW-1185">Reference proteome</keyword>
<comment type="caution">
    <text evidence="1">The sequence shown here is derived from an EMBL/GenBank/DDBJ whole genome shotgun (WGS) entry which is preliminary data.</text>
</comment>
<accession>A0ACB9K4J5</accession>
<dbReference type="Proteomes" id="UP001056120">
    <property type="component" value="Linkage Group LG01"/>
</dbReference>
<reference evidence="2" key="1">
    <citation type="journal article" date="2022" name="Mol. Ecol. Resour.">
        <title>The genomes of chicory, endive, great burdock and yacon provide insights into Asteraceae palaeo-polyploidization history and plant inulin production.</title>
        <authorList>
            <person name="Fan W."/>
            <person name="Wang S."/>
            <person name="Wang H."/>
            <person name="Wang A."/>
            <person name="Jiang F."/>
            <person name="Liu H."/>
            <person name="Zhao H."/>
            <person name="Xu D."/>
            <person name="Zhang Y."/>
        </authorList>
    </citation>
    <scope>NUCLEOTIDE SEQUENCE [LARGE SCALE GENOMIC DNA]</scope>
    <source>
        <strain evidence="2">cv. Yunnan</strain>
    </source>
</reference>
<protein>
    <submittedName>
        <fullName evidence="1">Uncharacterized protein</fullName>
    </submittedName>
</protein>
<name>A0ACB9K4J5_9ASTR</name>
<evidence type="ECO:0000313" key="2">
    <source>
        <dbReference type="Proteomes" id="UP001056120"/>
    </source>
</evidence>
<gene>
    <name evidence="1" type="ORF">L1987_01192</name>
</gene>